<accession>A0A4D4MWU9</accession>
<sequence length="192" mass="21400">MLSTSAEVPAEPLRGDLREKDRMEMLQEGYLRAVAAASGCTMAKPEPDDGIDWQLTHSSDSHEVDCQIDLKIQLKSTWTSPASPSSGFVSVNLSNDRLEMMARTPVMVHRILVAMIVPKDIARWVEASHDYFALRHCAYWRSLSGEVPSGREHTAVRVTTSNIFDDVALCGIMERIGKGECHEFPELQGDRV</sequence>
<name>A0A4D4MWU9_STRAX</name>
<dbReference type="AlphaFoldDB" id="A0A4D4MWU9"/>
<proteinExistence type="predicted"/>
<organism evidence="2 3">
    <name type="scientific">Streptomyces avermitilis</name>
    <dbReference type="NCBI Taxonomy" id="33903"/>
    <lineage>
        <taxon>Bacteria</taxon>
        <taxon>Bacillati</taxon>
        <taxon>Actinomycetota</taxon>
        <taxon>Actinomycetes</taxon>
        <taxon>Kitasatosporales</taxon>
        <taxon>Streptomycetaceae</taxon>
        <taxon>Streptomyces</taxon>
    </lineage>
</organism>
<dbReference type="InterPro" id="IPR025375">
    <property type="entry name" value="DUF4365"/>
</dbReference>
<feature type="domain" description="DUF4365" evidence="1">
    <location>
        <begin position="28"/>
        <end position="175"/>
    </location>
</feature>
<reference evidence="2 3" key="1">
    <citation type="submission" date="2019-04" db="EMBL/GenBank/DDBJ databases">
        <title>Draft genome sequences of Streptomyces avermitilis ATCC 31267.</title>
        <authorList>
            <person name="Komaki H."/>
            <person name="Tamura T."/>
            <person name="Hosoyama A."/>
        </authorList>
    </citation>
    <scope>NUCLEOTIDE SEQUENCE [LARGE SCALE GENOMIC DNA]</scope>
    <source>
        <strain evidence="2 3">ATCC 31267</strain>
    </source>
</reference>
<dbReference type="Proteomes" id="UP000299211">
    <property type="component" value="Unassembled WGS sequence"/>
</dbReference>
<evidence type="ECO:0000259" key="1">
    <source>
        <dbReference type="Pfam" id="PF14280"/>
    </source>
</evidence>
<gene>
    <name evidence="2" type="ORF">SAV31267_056410</name>
</gene>
<dbReference type="EMBL" id="BJHY01000001">
    <property type="protein sequence ID" value="GDY76156.1"/>
    <property type="molecule type" value="Genomic_DNA"/>
</dbReference>
<dbReference type="Pfam" id="PF14280">
    <property type="entry name" value="DUF4365"/>
    <property type="match status" value="1"/>
</dbReference>
<protein>
    <recommendedName>
        <fullName evidence="1">DUF4365 domain-containing protein</fullName>
    </recommendedName>
</protein>
<comment type="caution">
    <text evidence="2">The sequence shown here is derived from an EMBL/GenBank/DDBJ whole genome shotgun (WGS) entry which is preliminary data.</text>
</comment>
<evidence type="ECO:0000313" key="3">
    <source>
        <dbReference type="Proteomes" id="UP000299211"/>
    </source>
</evidence>
<evidence type="ECO:0000313" key="2">
    <source>
        <dbReference type="EMBL" id="GDY76156.1"/>
    </source>
</evidence>